<dbReference type="Proteomes" id="UP001516400">
    <property type="component" value="Unassembled WGS sequence"/>
</dbReference>
<proteinExistence type="predicted"/>
<dbReference type="SUPFAM" id="SSF52058">
    <property type="entry name" value="L domain-like"/>
    <property type="match status" value="1"/>
</dbReference>
<dbReference type="PANTHER" id="PTHR48051:SF52">
    <property type="entry name" value="LEUCINE-RICH REPEAT PROTEIN 1"/>
    <property type="match status" value="1"/>
</dbReference>
<dbReference type="PROSITE" id="PS51450">
    <property type="entry name" value="LRR"/>
    <property type="match status" value="3"/>
</dbReference>
<evidence type="ECO:0000259" key="4">
    <source>
        <dbReference type="Pfam" id="PF25344"/>
    </source>
</evidence>
<protein>
    <recommendedName>
        <fullName evidence="4">PIF1/LRR1 pleckstrin homology domain-containing protein</fullName>
    </recommendedName>
</protein>
<feature type="domain" description="PIF1/LRR1 pleckstrin homology" evidence="4">
    <location>
        <begin position="1"/>
        <end position="115"/>
    </location>
</feature>
<reference evidence="5 6" key="1">
    <citation type="journal article" date="2021" name="BMC Biol.">
        <title>Horizontally acquired antibacterial genes associated with adaptive radiation of ladybird beetles.</title>
        <authorList>
            <person name="Li H.S."/>
            <person name="Tang X.F."/>
            <person name="Huang Y.H."/>
            <person name="Xu Z.Y."/>
            <person name="Chen M.L."/>
            <person name="Du X.Y."/>
            <person name="Qiu B.Y."/>
            <person name="Chen P.T."/>
            <person name="Zhang W."/>
            <person name="Slipinski A."/>
            <person name="Escalona H.E."/>
            <person name="Waterhouse R.M."/>
            <person name="Zwick A."/>
            <person name="Pang H."/>
        </authorList>
    </citation>
    <scope>NUCLEOTIDE SEQUENCE [LARGE SCALE GENOMIC DNA]</scope>
    <source>
        <strain evidence="5">SYSU2018</strain>
    </source>
</reference>
<dbReference type="InterPro" id="IPR050216">
    <property type="entry name" value="LRR_domain-containing"/>
</dbReference>
<dbReference type="InterPro" id="IPR032675">
    <property type="entry name" value="LRR_dom_sf"/>
</dbReference>
<dbReference type="PANTHER" id="PTHR48051">
    <property type="match status" value="1"/>
</dbReference>
<organism evidence="5 6">
    <name type="scientific">Cryptolaemus montrouzieri</name>
    <dbReference type="NCBI Taxonomy" id="559131"/>
    <lineage>
        <taxon>Eukaryota</taxon>
        <taxon>Metazoa</taxon>
        <taxon>Ecdysozoa</taxon>
        <taxon>Arthropoda</taxon>
        <taxon>Hexapoda</taxon>
        <taxon>Insecta</taxon>
        <taxon>Pterygota</taxon>
        <taxon>Neoptera</taxon>
        <taxon>Endopterygota</taxon>
        <taxon>Coleoptera</taxon>
        <taxon>Polyphaga</taxon>
        <taxon>Cucujiformia</taxon>
        <taxon>Coccinelloidea</taxon>
        <taxon>Coccinellidae</taxon>
        <taxon>Scymninae</taxon>
        <taxon>Scymnini</taxon>
        <taxon>Cryptolaemus</taxon>
    </lineage>
</organism>
<dbReference type="SMART" id="SM00369">
    <property type="entry name" value="LRR_TYP"/>
    <property type="match status" value="6"/>
</dbReference>
<keyword evidence="2" id="KW-0677">Repeat</keyword>
<evidence type="ECO:0000313" key="5">
    <source>
        <dbReference type="EMBL" id="KAL3289263.1"/>
    </source>
</evidence>
<evidence type="ECO:0000256" key="1">
    <source>
        <dbReference type="ARBA" id="ARBA00022614"/>
    </source>
</evidence>
<dbReference type="SMART" id="SM00364">
    <property type="entry name" value="LRR_BAC"/>
    <property type="match status" value="4"/>
</dbReference>
<dbReference type="Pfam" id="PF13855">
    <property type="entry name" value="LRR_8"/>
    <property type="match status" value="2"/>
</dbReference>
<dbReference type="AlphaFoldDB" id="A0ABD2PE62"/>
<dbReference type="InterPro" id="IPR001611">
    <property type="entry name" value="Leu-rich_rpt"/>
</dbReference>
<dbReference type="Pfam" id="PF25344">
    <property type="entry name" value="PH_LRR1"/>
    <property type="match status" value="1"/>
</dbReference>
<evidence type="ECO:0000256" key="3">
    <source>
        <dbReference type="ARBA" id="ARBA00023242"/>
    </source>
</evidence>
<dbReference type="InterPro" id="IPR003591">
    <property type="entry name" value="Leu-rich_rpt_typical-subtyp"/>
</dbReference>
<comment type="caution">
    <text evidence="5">The sequence shown here is derived from an EMBL/GenBank/DDBJ whole genome shotgun (WGS) entry which is preliminary data.</text>
</comment>
<name>A0ABD2PE62_9CUCU</name>
<gene>
    <name evidence="5" type="ORF">HHI36_003693</name>
</gene>
<evidence type="ECO:0000313" key="6">
    <source>
        <dbReference type="Proteomes" id="UP001516400"/>
    </source>
</evidence>
<dbReference type="EMBL" id="JABFTP020000185">
    <property type="protein sequence ID" value="KAL3289263.1"/>
    <property type="molecule type" value="Genomic_DNA"/>
</dbReference>
<keyword evidence="3" id="KW-0539">Nucleus</keyword>
<sequence length="424" mass="47899">MKLVCTVTVGNRLLPIHAMKSKKKSSKSTVALCKHPKSDSYYLILFSGQDKTGIKYDLKHSNIEKVLTKFVAEGKTTIQFKSPPHDIFIQAEVLPLKCFLHLLQRILKGTISPKELSCSSLGVTPVQSKDIAPTKLVIQSRSEYPPKGFPRTLESLSIVNIRRASLDLGILRLTKLRDLNLSENCLTTLPSEFSQMSNLQSLDISNNEFHKSSRKNWDWLGGNLSKTLQSLILSNNELSFLPEHLIKLQNLNLLNVNHNRLENIPNGIGRLIKLKELRISHNLLKELPGSIQCLNLQVLDISNNRFQDAPQELPGCLAPTLLSVCTLKEYAAQRVLDLNLLYNSEIIPATLVTYLNQEAKYCVCGRACFSVYFHRNLTLNLRHIAKDVIMSGNHYNLYSVPINCVFCCLACLKVRKRDRVNLVR</sequence>
<evidence type="ECO:0000256" key="2">
    <source>
        <dbReference type="ARBA" id="ARBA00022737"/>
    </source>
</evidence>
<accession>A0ABD2PE62</accession>
<dbReference type="InterPro" id="IPR057437">
    <property type="entry name" value="PIF1/LRR1_PH"/>
</dbReference>
<keyword evidence="6" id="KW-1185">Reference proteome</keyword>
<keyword evidence="1" id="KW-0433">Leucine-rich repeat</keyword>
<dbReference type="Gene3D" id="3.80.10.10">
    <property type="entry name" value="Ribonuclease Inhibitor"/>
    <property type="match status" value="1"/>
</dbReference>